<sequence length="80" mass="9572">MKLFGYEKESEDLIELEEVSFECNIEELDKIIKFLQYVKCEHSKISSESGLCHSHFRDWDVEWKHESADIIIVTNYNDEQ</sequence>
<dbReference type="EMBL" id="CP025746">
    <property type="protein sequence ID" value="QAA33760.1"/>
    <property type="molecule type" value="Genomic_DNA"/>
</dbReference>
<gene>
    <name evidence="1" type="ORF">C1I91_20190</name>
</gene>
<dbReference type="OrthoDB" id="3035006at2"/>
<accession>A0A3R5UAN1</accession>
<name>A0A3R5UAN1_9CLOT</name>
<dbReference type="KEGG" id="cmah:C1I91_20190"/>
<protein>
    <submittedName>
        <fullName evidence="1">Uncharacterized protein</fullName>
    </submittedName>
</protein>
<dbReference type="Proteomes" id="UP000286268">
    <property type="component" value="Chromosome"/>
</dbReference>
<proteinExistence type="predicted"/>
<dbReference type="RefSeq" id="WP_128214484.1">
    <property type="nucleotide sequence ID" value="NZ_CP025746.1"/>
</dbReference>
<evidence type="ECO:0000313" key="1">
    <source>
        <dbReference type="EMBL" id="QAA33760.1"/>
    </source>
</evidence>
<evidence type="ECO:0000313" key="2">
    <source>
        <dbReference type="Proteomes" id="UP000286268"/>
    </source>
</evidence>
<dbReference type="AlphaFoldDB" id="A0A3R5UAN1"/>
<organism evidence="1 2">
    <name type="scientific">Clostridium manihotivorum</name>
    <dbReference type="NCBI Taxonomy" id="2320868"/>
    <lineage>
        <taxon>Bacteria</taxon>
        <taxon>Bacillati</taxon>
        <taxon>Bacillota</taxon>
        <taxon>Clostridia</taxon>
        <taxon>Eubacteriales</taxon>
        <taxon>Clostridiaceae</taxon>
        <taxon>Clostridium</taxon>
    </lineage>
</organism>
<reference evidence="1 2" key="1">
    <citation type="submission" date="2018-01" db="EMBL/GenBank/DDBJ databases">
        <title>Genome Sequencing and Assembly of Anaerobacter polyendosporus strain CT4.</title>
        <authorList>
            <person name="Tachaapaikoon C."/>
            <person name="Sutheeworapong S."/>
            <person name="Jenjaroenpun P."/>
            <person name="Wongsurawat T."/>
            <person name="Nookeaw I."/>
            <person name="Cheawchanlertfa P."/>
            <person name="Kosugi A."/>
            <person name="Cheevadhanarak S."/>
            <person name="Ratanakhanokchai K."/>
        </authorList>
    </citation>
    <scope>NUCLEOTIDE SEQUENCE [LARGE SCALE GENOMIC DNA]</scope>
    <source>
        <strain evidence="1 2">CT4</strain>
    </source>
</reference>
<keyword evidence="2" id="KW-1185">Reference proteome</keyword>